<comment type="similarity">
    <text evidence="6">Belongs to the methyltransferase superfamily. RsmI family.</text>
</comment>
<evidence type="ECO:0000256" key="2">
    <source>
        <dbReference type="ARBA" id="ARBA00022552"/>
    </source>
</evidence>
<dbReference type="AlphaFoldDB" id="A0AAE3KA74"/>
<dbReference type="EC" id="2.1.1.198" evidence="6"/>
<dbReference type="InterPro" id="IPR053910">
    <property type="entry name" value="RsmI_HTH"/>
</dbReference>
<dbReference type="Proteomes" id="UP001205843">
    <property type="component" value="Unassembled WGS sequence"/>
</dbReference>
<dbReference type="PANTHER" id="PTHR46111:SF1">
    <property type="entry name" value="RIBOSOMAL RNA SMALL SUBUNIT METHYLTRANSFERASE I"/>
    <property type="match status" value="1"/>
</dbReference>
<proteinExistence type="inferred from homology"/>
<reference evidence="9" key="1">
    <citation type="submission" date="2022-03" db="EMBL/GenBank/DDBJ databases">
        <title>Genomic Encyclopedia of Type Strains, Phase III (KMG-III): the genomes of soil and plant-associated and newly described type strains.</title>
        <authorList>
            <person name="Whitman W."/>
        </authorList>
    </citation>
    <scope>NUCLEOTIDE SEQUENCE</scope>
    <source>
        <strain evidence="9">ANL 6-2</strain>
    </source>
</reference>
<dbReference type="InterPro" id="IPR014776">
    <property type="entry name" value="4pyrrole_Mease_sub2"/>
</dbReference>
<evidence type="ECO:0000313" key="10">
    <source>
        <dbReference type="Proteomes" id="UP001205843"/>
    </source>
</evidence>
<keyword evidence="3 6" id="KW-0489">Methyltransferase</keyword>
<evidence type="ECO:0000256" key="6">
    <source>
        <dbReference type="HAMAP-Rule" id="MF_01877"/>
    </source>
</evidence>
<dbReference type="SUPFAM" id="SSF53790">
    <property type="entry name" value="Tetrapyrrole methylase"/>
    <property type="match status" value="1"/>
</dbReference>
<sequence length="280" mass="30097">MYIVATPIGNLDDISRRAQQTLRDVAVIAAEDTRHSGRLLQACGIVTPMVSLHEHNEQSRADTLVRRLRDGDSVALISDAGTPLVSDPGYRLVYAAAAAGIRISPIPGPSSVIAALSVAGLPSDRFVFEGFLPAKPGARRKRLEQLTNESRSLVLLESSHRIAAALRDMCAVFGPRRQAVVARELTKLHETVLRGELEVLVTQVEGDADQQRGEFTLVIAGAPESENDGTVGAMDLRTLLAALLEELPPTKAASVAAKLVKRPRREVYALAVELGGAYDR</sequence>
<dbReference type="InterPro" id="IPR035996">
    <property type="entry name" value="4pyrrol_Methylase_sf"/>
</dbReference>
<evidence type="ECO:0000256" key="3">
    <source>
        <dbReference type="ARBA" id="ARBA00022603"/>
    </source>
</evidence>
<protein>
    <recommendedName>
        <fullName evidence="6">Ribosomal RNA small subunit methyltransferase I</fullName>
        <ecNumber evidence="6">2.1.1.198</ecNumber>
    </recommendedName>
    <alternativeName>
        <fullName evidence="6">16S rRNA 2'-O-ribose C1402 methyltransferase</fullName>
    </alternativeName>
    <alternativeName>
        <fullName evidence="6">rRNA (cytidine-2'-O-)-methyltransferase RsmI</fullName>
    </alternativeName>
</protein>
<comment type="function">
    <text evidence="6">Catalyzes the 2'-O-methylation of the ribose of cytidine 1402 (C1402) in 16S rRNA.</text>
</comment>
<feature type="domain" description="Tetrapyrrole methylase" evidence="7">
    <location>
        <begin position="2"/>
        <end position="198"/>
    </location>
</feature>
<dbReference type="CDD" id="cd11648">
    <property type="entry name" value="RsmI"/>
    <property type="match status" value="1"/>
</dbReference>
<dbReference type="PIRSF" id="PIRSF005917">
    <property type="entry name" value="MTase_YraL"/>
    <property type="match status" value="1"/>
</dbReference>
<dbReference type="Pfam" id="PF23016">
    <property type="entry name" value="RsmI_C"/>
    <property type="match status" value="1"/>
</dbReference>
<dbReference type="EMBL" id="JALJXV010000002">
    <property type="protein sequence ID" value="MCP1673865.1"/>
    <property type="molecule type" value="Genomic_DNA"/>
</dbReference>
<dbReference type="InterPro" id="IPR000878">
    <property type="entry name" value="4pyrrol_Mease"/>
</dbReference>
<dbReference type="PROSITE" id="PS01296">
    <property type="entry name" value="RSMI"/>
    <property type="match status" value="1"/>
</dbReference>
<keyword evidence="10" id="KW-1185">Reference proteome</keyword>
<dbReference type="PANTHER" id="PTHR46111">
    <property type="entry name" value="RIBOSOMAL RNA SMALL SUBUNIT METHYLTRANSFERASE I"/>
    <property type="match status" value="1"/>
</dbReference>
<comment type="subcellular location">
    <subcellularLocation>
        <location evidence="6">Cytoplasm</location>
    </subcellularLocation>
</comment>
<keyword evidence="4 6" id="KW-0808">Transferase</keyword>
<evidence type="ECO:0000256" key="4">
    <source>
        <dbReference type="ARBA" id="ARBA00022679"/>
    </source>
</evidence>
<dbReference type="InterPro" id="IPR014777">
    <property type="entry name" value="4pyrrole_Mease_sub1"/>
</dbReference>
<gene>
    <name evidence="6" type="primary">rsmI</name>
    <name evidence="9" type="ORF">J2T57_000964</name>
</gene>
<accession>A0AAE3KA74</accession>
<comment type="caution">
    <text evidence="9">The sequence shown here is derived from an EMBL/GenBank/DDBJ whole genome shotgun (WGS) entry which is preliminary data.</text>
</comment>
<dbReference type="GO" id="GO:0070677">
    <property type="term" value="F:rRNA (cytosine-2'-O-)-methyltransferase activity"/>
    <property type="evidence" value="ECO:0007669"/>
    <property type="project" value="UniProtKB-UniRule"/>
</dbReference>
<organism evidence="9 10">
    <name type="scientific">Natronocella acetinitrilica</name>
    <dbReference type="NCBI Taxonomy" id="414046"/>
    <lineage>
        <taxon>Bacteria</taxon>
        <taxon>Pseudomonadati</taxon>
        <taxon>Pseudomonadota</taxon>
        <taxon>Gammaproteobacteria</taxon>
        <taxon>Chromatiales</taxon>
        <taxon>Ectothiorhodospiraceae</taxon>
        <taxon>Natronocella</taxon>
    </lineage>
</organism>
<evidence type="ECO:0000313" key="9">
    <source>
        <dbReference type="EMBL" id="MCP1673865.1"/>
    </source>
</evidence>
<comment type="catalytic activity">
    <reaction evidence="6">
        <text>cytidine(1402) in 16S rRNA + S-adenosyl-L-methionine = 2'-O-methylcytidine(1402) in 16S rRNA + S-adenosyl-L-homocysteine + H(+)</text>
        <dbReference type="Rhea" id="RHEA:42924"/>
        <dbReference type="Rhea" id="RHEA-COMP:10285"/>
        <dbReference type="Rhea" id="RHEA-COMP:10286"/>
        <dbReference type="ChEBI" id="CHEBI:15378"/>
        <dbReference type="ChEBI" id="CHEBI:57856"/>
        <dbReference type="ChEBI" id="CHEBI:59789"/>
        <dbReference type="ChEBI" id="CHEBI:74495"/>
        <dbReference type="ChEBI" id="CHEBI:82748"/>
        <dbReference type="EC" id="2.1.1.198"/>
    </reaction>
</comment>
<dbReference type="GO" id="GO:0005737">
    <property type="term" value="C:cytoplasm"/>
    <property type="evidence" value="ECO:0007669"/>
    <property type="project" value="UniProtKB-SubCell"/>
</dbReference>
<keyword evidence="5 6" id="KW-0949">S-adenosyl-L-methionine</keyword>
<evidence type="ECO:0000259" key="7">
    <source>
        <dbReference type="Pfam" id="PF00590"/>
    </source>
</evidence>
<dbReference type="Gene3D" id="3.30.950.10">
    <property type="entry name" value="Methyltransferase, Cobalt-precorrin-4 Transmethylase, Domain 2"/>
    <property type="match status" value="1"/>
</dbReference>
<dbReference type="HAMAP" id="MF_01877">
    <property type="entry name" value="16SrRNA_methyltr_I"/>
    <property type="match status" value="1"/>
</dbReference>
<evidence type="ECO:0000256" key="1">
    <source>
        <dbReference type="ARBA" id="ARBA00022490"/>
    </source>
</evidence>
<dbReference type="InterPro" id="IPR008189">
    <property type="entry name" value="rRNA_ssu_MeTfrase_I"/>
</dbReference>
<evidence type="ECO:0000259" key="8">
    <source>
        <dbReference type="Pfam" id="PF23016"/>
    </source>
</evidence>
<keyword evidence="1 6" id="KW-0963">Cytoplasm</keyword>
<dbReference type="NCBIfam" id="TIGR00096">
    <property type="entry name" value="16S rRNA (cytidine(1402)-2'-O)-methyltransferase"/>
    <property type="match status" value="1"/>
</dbReference>
<feature type="domain" description="RsmI HTH" evidence="8">
    <location>
        <begin position="234"/>
        <end position="274"/>
    </location>
</feature>
<dbReference type="FunFam" id="3.40.1010.10:FF:000007">
    <property type="entry name" value="Ribosomal RNA small subunit methyltransferase I"/>
    <property type="match status" value="1"/>
</dbReference>
<keyword evidence="2 6" id="KW-0698">rRNA processing</keyword>
<dbReference type="FunFam" id="3.30.950.10:FF:000002">
    <property type="entry name" value="Ribosomal RNA small subunit methyltransferase I"/>
    <property type="match status" value="1"/>
</dbReference>
<dbReference type="Pfam" id="PF00590">
    <property type="entry name" value="TP_methylase"/>
    <property type="match status" value="1"/>
</dbReference>
<evidence type="ECO:0000256" key="5">
    <source>
        <dbReference type="ARBA" id="ARBA00022691"/>
    </source>
</evidence>
<dbReference type="InterPro" id="IPR018063">
    <property type="entry name" value="SAM_MeTrfase_RsmI_CS"/>
</dbReference>
<dbReference type="Gene3D" id="3.40.1010.10">
    <property type="entry name" value="Cobalt-precorrin-4 Transmethylase, Domain 1"/>
    <property type="match status" value="1"/>
</dbReference>
<name>A0AAE3KA74_9GAMM</name>